<reference evidence="14" key="1">
    <citation type="submission" date="2005-10" db="EMBL/GenBank/DDBJ databases">
        <authorList>
            <person name="Loftus B.J."/>
            <person name="Nene V.M."/>
            <person name="Hannick L.I."/>
            <person name="Bidwell S."/>
            <person name="Haas B."/>
            <person name="Amedeo P."/>
            <person name="Orvis J."/>
            <person name="Wortman J.R."/>
            <person name="White O.R."/>
            <person name="Salzberg S."/>
            <person name="Shumway M."/>
            <person name="Koo H."/>
            <person name="Zhao Y."/>
            <person name="Holmes M."/>
            <person name="Miller J."/>
            <person name="Schatz M."/>
            <person name="Pop M."/>
            <person name="Pai G."/>
            <person name="Utterback T."/>
            <person name="Rogers Y.-H."/>
            <person name="Kravitz S."/>
            <person name="Fraser C.M."/>
        </authorList>
    </citation>
    <scope>NUCLEOTIDE SEQUENCE</scope>
    <source>
        <strain evidence="14">Liverpool</strain>
    </source>
</reference>
<comment type="subcellular location">
    <subcellularLocation>
        <location evidence="1">Membrane</location>
        <topology evidence="1">Multi-pass membrane protein</topology>
    </subcellularLocation>
</comment>
<sequence length="312" mass="36524">MKLLHTCAEESSVHGLAHLVAQNRHWAEKLLWAVILIFSIYFSYGVCLTTWTRYQESPTVLTLETDYRRWMYRRPAATVCPMRVDQTQLHQMIRKIWNIDEKDDKYQYYSQYLETITNATYQNLNTFEPFKDDRSLANIDMLEVARNVKYEFIPSSEFSPVVTEMGVCFSSSNLSYIQKVSDFTDYTNRTWSDSCYSFDLCKSGIKRNAYGKMKIFMYVHSEDEVMMASNVIQIEMKDSEQIELILWVDQIVSSANLKHLTPARRKCVYPYETTSYYKQRGSGTMVMMATCKWHLHNTHAGTASIFNCNGDF</sequence>
<keyword evidence="11 12" id="KW-0407">Ion channel</keyword>
<evidence type="ECO:0000256" key="9">
    <source>
        <dbReference type="ARBA" id="ARBA00023136"/>
    </source>
</evidence>
<dbReference type="AlphaFoldDB" id="Q16II9"/>
<protein>
    <submittedName>
        <fullName evidence="14">AAEL013647-PA</fullName>
    </submittedName>
</protein>
<evidence type="ECO:0000256" key="13">
    <source>
        <dbReference type="SAM" id="Phobius"/>
    </source>
</evidence>
<evidence type="ECO:0000256" key="11">
    <source>
        <dbReference type="ARBA" id="ARBA00023303"/>
    </source>
</evidence>
<dbReference type="GO" id="GO:0016020">
    <property type="term" value="C:membrane"/>
    <property type="evidence" value="ECO:0007669"/>
    <property type="project" value="UniProtKB-SubCell"/>
</dbReference>
<evidence type="ECO:0000256" key="3">
    <source>
        <dbReference type="ARBA" id="ARBA00022448"/>
    </source>
</evidence>
<evidence type="ECO:0000256" key="4">
    <source>
        <dbReference type="ARBA" id="ARBA00022461"/>
    </source>
</evidence>
<evidence type="ECO:0000256" key="10">
    <source>
        <dbReference type="ARBA" id="ARBA00023201"/>
    </source>
</evidence>
<evidence type="ECO:0000256" key="8">
    <source>
        <dbReference type="ARBA" id="ARBA00023065"/>
    </source>
</evidence>
<name>Q16II9_AEDAE</name>
<evidence type="ECO:0000313" key="14">
    <source>
        <dbReference type="EMBL" id="EAT34077.1"/>
    </source>
</evidence>
<reference evidence="14" key="3">
    <citation type="submission" date="2012-09" db="EMBL/GenBank/DDBJ databases">
        <authorList>
            <consortium name="VectorBase"/>
        </authorList>
    </citation>
    <scope>NUCLEOTIDE SEQUENCE</scope>
    <source>
        <strain evidence="14">Liverpool</strain>
    </source>
</reference>
<proteinExistence type="inferred from homology"/>
<keyword evidence="10 12" id="KW-0739">Sodium transport</keyword>
<gene>
    <name evidence="14" type="ORF">AaeL_AAEL013647</name>
</gene>
<feature type="transmembrane region" description="Helical" evidence="13">
    <location>
        <begin position="30"/>
        <end position="51"/>
    </location>
</feature>
<reference evidence="14" key="2">
    <citation type="journal article" date="2007" name="Science">
        <title>Genome sequence of Aedes aegypti, a major arbovirus vector.</title>
        <authorList>
            <person name="Nene V."/>
            <person name="Wortman J.R."/>
            <person name="Lawson D."/>
            <person name="Haas B."/>
            <person name="Kodira C."/>
            <person name="Tu Z.J."/>
            <person name="Loftus B."/>
            <person name="Xi Z."/>
            <person name="Megy K."/>
            <person name="Grabherr M."/>
            <person name="Ren Q."/>
            <person name="Zdobnov E.M."/>
            <person name="Lobo N.F."/>
            <person name="Campbell K.S."/>
            <person name="Brown S.E."/>
            <person name="Bonaldo M.F."/>
            <person name="Zhu J."/>
            <person name="Sinkins S.P."/>
            <person name="Hogenkamp D.G."/>
            <person name="Amedeo P."/>
            <person name="Arensburger P."/>
            <person name="Atkinson P.W."/>
            <person name="Bidwell S."/>
            <person name="Biedler J."/>
            <person name="Birney E."/>
            <person name="Bruggner R.V."/>
            <person name="Costas J."/>
            <person name="Coy M.R."/>
            <person name="Crabtree J."/>
            <person name="Crawford M."/>
            <person name="Debruyn B."/>
            <person name="Decaprio D."/>
            <person name="Eiglmeier K."/>
            <person name="Eisenstadt E."/>
            <person name="El-Dorry H."/>
            <person name="Gelbart W.M."/>
            <person name="Gomes S.L."/>
            <person name="Hammond M."/>
            <person name="Hannick L.I."/>
            <person name="Hogan J.R."/>
            <person name="Holmes M.H."/>
            <person name="Jaffe D."/>
            <person name="Johnston J.S."/>
            <person name="Kennedy R.C."/>
            <person name="Koo H."/>
            <person name="Kravitz S."/>
            <person name="Kriventseva E.V."/>
            <person name="Kulp D."/>
            <person name="Labutti K."/>
            <person name="Lee E."/>
            <person name="Li S."/>
            <person name="Lovin D.D."/>
            <person name="Mao C."/>
            <person name="Mauceli E."/>
            <person name="Menck C.F."/>
            <person name="Miller J.R."/>
            <person name="Montgomery P."/>
            <person name="Mori A."/>
            <person name="Nascimento A.L."/>
            <person name="Naveira H.F."/>
            <person name="Nusbaum C."/>
            <person name="O'leary S."/>
            <person name="Orvis J."/>
            <person name="Pertea M."/>
            <person name="Quesneville H."/>
            <person name="Reidenbach K.R."/>
            <person name="Rogers Y.H."/>
            <person name="Roth C.W."/>
            <person name="Schneider J.R."/>
            <person name="Schatz M."/>
            <person name="Shumway M."/>
            <person name="Stanke M."/>
            <person name="Stinson E.O."/>
            <person name="Tubio J.M."/>
            <person name="Vanzee J.P."/>
            <person name="Verjovski-Almeida S."/>
            <person name="Werner D."/>
            <person name="White O."/>
            <person name="Wyder S."/>
            <person name="Zeng Q."/>
            <person name="Zhao Q."/>
            <person name="Zhao Y."/>
            <person name="Hill C.A."/>
            <person name="Raikhel A.S."/>
            <person name="Soares M.B."/>
            <person name="Knudson D.L."/>
            <person name="Lee N.H."/>
            <person name="Galagan J."/>
            <person name="Salzberg S.L."/>
            <person name="Paulsen I.T."/>
            <person name="Dimopoulos G."/>
            <person name="Collins F.H."/>
            <person name="Birren B."/>
            <person name="Fraser-Liggett C.M."/>
            <person name="Severson D.W."/>
        </authorList>
    </citation>
    <scope>NUCLEOTIDE SEQUENCE [LARGE SCALE GENOMIC DNA]</scope>
    <source>
        <strain evidence="14">Liverpool</strain>
    </source>
</reference>
<dbReference type="eggNOG" id="KOG4294">
    <property type="taxonomic scope" value="Eukaryota"/>
</dbReference>
<evidence type="ECO:0000256" key="6">
    <source>
        <dbReference type="ARBA" id="ARBA00022989"/>
    </source>
</evidence>
<dbReference type="Pfam" id="PF00858">
    <property type="entry name" value="ASC"/>
    <property type="match status" value="1"/>
</dbReference>
<evidence type="ECO:0000256" key="1">
    <source>
        <dbReference type="ARBA" id="ARBA00004141"/>
    </source>
</evidence>
<organism evidence="14 15">
    <name type="scientific">Aedes aegypti</name>
    <name type="common">Yellowfever mosquito</name>
    <name type="synonym">Culex aegypti</name>
    <dbReference type="NCBI Taxonomy" id="7159"/>
    <lineage>
        <taxon>Eukaryota</taxon>
        <taxon>Metazoa</taxon>
        <taxon>Ecdysozoa</taxon>
        <taxon>Arthropoda</taxon>
        <taxon>Hexapoda</taxon>
        <taxon>Insecta</taxon>
        <taxon>Pterygota</taxon>
        <taxon>Neoptera</taxon>
        <taxon>Endopterygota</taxon>
        <taxon>Diptera</taxon>
        <taxon>Nematocera</taxon>
        <taxon>Culicoidea</taxon>
        <taxon>Culicidae</taxon>
        <taxon>Culicinae</taxon>
        <taxon>Aedini</taxon>
        <taxon>Aedes</taxon>
        <taxon>Stegomyia</taxon>
    </lineage>
</organism>
<accession>Q16II9</accession>
<dbReference type="PhylomeDB" id="Q16II9"/>
<evidence type="ECO:0000256" key="2">
    <source>
        <dbReference type="ARBA" id="ARBA00007193"/>
    </source>
</evidence>
<evidence type="ECO:0000256" key="5">
    <source>
        <dbReference type="ARBA" id="ARBA00022692"/>
    </source>
</evidence>
<keyword evidence="6 13" id="KW-1133">Transmembrane helix</keyword>
<dbReference type="OMA" id="GTICLAN"/>
<keyword evidence="7" id="KW-0915">Sodium</keyword>
<keyword evidence="4 12" id="KW-0894">Sodium channel</keyword>
<dbReference type="InterPro" id="IPR001873">
    <property type="entry name" value="ENaC"/>
</dbReference>
<keyword evidence="5 12" id="KW-0812">Transmembrane</keyword>
<keyword evidence="8 12" id="KW-0406">Ion transport</keyword>
<evidence type="ECO:0000313" key="15">
    <source>
        <dbReference type="Proteomes" id="UP000682892"/>
    </source>
</evidence>
<keyword evidence="9 13" id="KW-0472">Membrane</keyword>
<evidence type="ECO:0000256" key="12">
    <source>
        <dbReference type="RuleBase" id="RU000679"/>
    </source>
</evidence>
<dbReference type="PaxDb" id="7159-AAEL013647-PA"/>
<dbReference type="HOGENOM" id="CLU_092179_0_0_1"/>
<dbReference type="EMBL" id="CH478074">
    <property type="protein sequence ID" value="EAT34077.1"/>
    <property type="molecule type" value="Genomic_DNA"/>
</dbReference>
<dbReference type="Proteomes" id="UP000682892">
    <property type="component" value="Unassembled WGS sequence"/>
</dbReference>
<evidence type="ECO:0000256" key="7">
    <source>
        <dbReference type="ARBA" id="ARBA00023053"/>
    </source>
</evidence>
<keyword evidence="3 12" id="KW-0813">Transport</keyword>
<dbReference type="GO" id="GO:0005272">
    <property type="term" value="F:sodium channel activity"/>
    <property type="evidence" value="ECO:0007669"/>
    <property type="project" value="UniProtKB-KW"/>
</dbReference>
<comment type="similarity">
    <text evidence="2 12">Belongs to the amiloride-sensitive sodium channel (TC 1.A.6) family.</text>
</comment>